<proteinExistence type="predicted"/>
<evidence type="ECO:0000259" key="6">
    <source>
        <dbReference type="PROSITE" id="PS50206"/>
    </source>
</evidence>
<keyword evidence="1 3" id="KW-0808">Transferase</keyword>
<keyword evidence="5" id="KW-0732">Signal</keyword>
<evidence type="ECO:0000256" key="2">
    <source>
        <dbReference type="ARBA" id="ARBA00022737"/>
    </source>
</evidence>
<dbReference type="SUPFAM" id="SSF52821">
    <property type="entry name" value="Rhodanese/Cell cycle control phosphatase"/>
    <property type="match status" value="2"/>
</dbReference>
<evidence type="ECO:0000256" key="5">
    <source>
        <dbReference type="SAM" id="SignalP"/>
    </source>
</evidence>
<keyword evidence="8" id="KW-1185">Reference proteome</keyword>
<dbReference type="InterPro" id="IPR045078">
    <property type="entry name" value="TST/MPST-like"/>
</dbReference>
<dbReference type="InterPro" id="IPR001763">
    <property type="entry name" value="Rhodanese-like_dom"/>
</dbReference>
<feature type="signal peptide" evidence="5">
    <location>
        <begin position="1"/>
        <end position="20"/>
    </location>
</feature>
<name>A0A448V036_9FIRM</name>
<feature type="chain" id="PRO_5039619029" description="Sulfurtransferase" evidence="5">
    <location>
        <begin position="21"/>
        <end position="366"/>
    </location>
</feature>
<dbReference type="InterPro" id="IPR036873">
    <property type="entry name" value="Rhodanese-like_dom_sf"/>
</dbReference>
<dbReference type="Proteomes" id="UP000269544">
    <property type="component" value="Chromosome"/>
</dbReference>
<dbReference type="RefSeq" id="WP_126464748.1">
    <property type="nucleotide sequence ID" value="NZ_LR134523.1"/>
</dbReference>
<dbReference type="PROSITE" id="PS51257">
    <property type="entry name" value="PROKAR_LIPOPROTEIN"/>
    <property type="match status" value="1"/>
</dbReference>
<dbReference type="PROSITE" id="PS50206">
    <property type="entry name" value="RHODANESE_3"/>
    <property type="match status" value="2"/>
</dbReference>
<sequence length="366" mass="40170">MKRISLVLSMCLLLVLTACGGGQNAPAENGKNGANATNAAAENTATEDKKAEDAEAADETTAAVDRKVFIDAKELADLQKNEKDLVIVEAAWGEGKDGMYRKKHIPGAIHMNTDSIEEGPVWNLRAADELEKAFLEHGITKDTPVVVYGEDTGRDRVAFTLLYGGVEDVKVLDGNIATWEAAGFETETDEVKPEAAKEFGTKIPAHPEYVLSLEEVQEKLKDDNFKLVSIRSEEEWIGKTSGYTYIPKAGEPKGAVWGKSGEGNSGMDYYVNEDNTHKPWDEIVAMWKEQGFGPENDLSFYCGTGWRACLPWLMAYENGVDATLFDGGWNEWQMHDELEVQVGDPKSDDVVYTTVGELSNDKAAAE</sequence>
<dbReference type="CDD" id="cd01448">
    <property type="entry name" value="TST_Repeat_1"/>
    <property type="match status" value="1"/>
</dbReference>
<dbReference type="KEGG" id="piv:NCTC13079_00282"/>
<accession>A0A448V036</accession>
<keyword evidence="2" id="KW-0677">Repeat</keyword>
<dbReference type="Pfam" id="PF00581">
    <property type="entry name" value="Rhodanese"/>
    <property type="match status" value="2"/>
</dbReference>
<dbReference type="PANTHER" id="PTHR11364:SF27">
    <property type="entry name" value="SULFURTRANSFERASE"/>
    <property type="match status" value="1"/>
</dbReference>
<reference evidence="7 8" key="1">
    <citation type="submission" date="2018-12" db="EMBL/GenBank/DDBJ databases">
        <authorList>
            <consortium name="Pathogen Informatics"/>
        </authorList>
    </citation>
    <scope>NUCLEOTIDE SEQUENCE [LARGE SCALE GENOMIC DNA]</scope>
    <source>
        <strain evidence="7 8">NCTC13079</strain>
    </source>
</reference>
<dbReference type="InterPro" id="IPR001307">
    <property type="entry name" value="Thiosulphate_STrfase_CS"/>
</dbReference>
<dbReference type="PANTHER" id="PTHR11364">
    <property type="entry name" value="THIOSULFATE SULFERTANSFERASE"/>
    <property type="match status" value="1"/>
</dbReference>
<dbReference type="SMART" id="SM00450">
    <property type="entry name" value="RHOD"/>
    <property type="match status" value="2"/>
</dbReference>
<gene>
    <name evidence="7" type="primary">ynjE</name>
    <name evidence="7" type="ORF">NCTC13079_00282</name>
</gene>
<dbReference type="GO" id="GO:0004792">
    <property type="term" value="F:thiosulfate-cyanide sulfurtransferase activity"/>
    <property type="evidence" value="ECO:0007669"/>
    <property type="project" value="InterPro"/>
</dbReference>
<dbReference type="Gene3D" id="3.40.250.10">
    <property type="entry name" value="Rhodanese-like domain"/>
    <property type="match status" value="2"/>
</dbReference>
<evidence type="ECO:0000256" key="1">
    <source>
        <dbReference type="ARBA" id="ARBA00022679"/>
    </source>
</evidence>
<dbReference type="EMBL" id="LR134523">
    <property type="protein sequence ID" value="VEJ34709.1"/>
    <property type="molecule type" value="Genomic_DNA"/>
</dbReference>
<feature type="domain" description="Rhodanese" evidence="6">
    <location>
        <begin position="279"/>
        <end position="341"/>
    </location>
</feature>
<feature type="compositionally biased region" description="Low complexity" evidence="4">
    <location>
        <begin position="27"/>
        <end position="44"/>
    </location>
</feature>
<dbReference type="AlphaFoldDB" id="A0A448V036"/>
<dbReference type="CDD" id="cd01449">
    <property type="entry name" value="TST_Repeat_2"/>
    <property type="match status" value="1"/>
</dbReference>
<feature type="domain" description="Rhodanese" evidence="6">
    <location>
        <begin position="81"/>
        <end position="188"/>
    </location>
</feature>
<dbReference type="OrthoDB" id="9770030at2"/>
<dbReference type="PROSITE" id="PS00683">
    <property type="entry name" value="RHODANESE_2"/>
    <property type="match status" value="1"/>
</dbReference>
<evidence type="ECO:0000313" key="8">
    <source>
        <dbReference type="Proteomes" id="UP000269544"/>
    </source>
</evidence>
<evidence type="ECO:0000256" key="4">
    <source>
        <dbReference type="SAM" id="MobiDB-lite"/>
    </source>
</evidence>
<feature type="region of interest" description="Disordered" evidence="4">
    <location>
        <begin position="25"/>
        <end position="58"/>
    </location>
</feature>
<organism evidence="7 8">
    <name type="scientific">Aedoeadaptatus ivorii</name>
    <dbReference type="NCBI Taxonomy" id="54006"/>
    <lineage>
        <taxon>Bacteria</taxon>
        <taxon>Bacillati</taxon>
        <taxon>Bacillota</taxon>
        <taxon>Tissierellia</taxon>
        <taxon>Tissierellales</taxon>
        <taxon>Peptoniphilaceae</taxon>
        <taxon>Aedoeadaptatus</taxon>
    </lineage>
</organism>
<evidence type="ECO:0000256" key="3">
    <source>
        <dbReference type="RuleBase" id="RU000507"/>
    </source>
</evidence>
<evidence type="ECO:0000313" key="7">
    <source>
        <dbReference type="EMBL" id="VEJ34709.1"/>
    </source>
</evidence>
<protein>
    <recommendedName>
        <fullName evidence="3">Sulfurtransferase</fullName>
    </recommendedName>
</protein>